<gene>
    <name evidence="1" type="ORF">LR48_Vigan06g093200</name>
</gene>
<organism evidence="1 2">
    <name type="scientific">Phaseolus angularis</name>
    <name type="common">Azuki bean</name>
    <name type="synonym">Vigna angularis</name>
    <dbReference type="NCBI Taxonomy" id="3914"/>
    <lineage>
        <taxon>Eukaryota</taxon>
        <taxon>Viridiplantae</taxon>
        <taxon>Streptophyta</taxon>
        <taxon>Embryophyta</taxon>
        <taxon>Tracheophyta</taxon>
        <taxon>Spermatophyta</taxon>
        <taxon>Magnoliopsida</taxon>
        <taxon>eudicotyledons</taxon>
        <taxon>Gunneridae</taxon>
        <taxon>Pentapetalae</taxon>
        <taxon>rosids</taxon>
        <taxon>fabids</taxon>
        <taxon>Fabales</taxon>
        <taxon>Fabaceae</taxon>
        <taxon>Papilionoideae</taxon>
        <taxon>50 kb inversion clade</taxon>
        <taxon>NPAAA clade</taxon>
        <taxon>indigoferoid/millettioid clade</taxon>
        <taxon>Phaseoleae</taxon>
        <taxon>Vigna</taxon>
    </lineage>
</organism>
<protein>
    <submittedName>
        <fullName evidence="1">Uncharacterized protein</fullName>
    </submittedName>
</protein>
<accession>A0A0L9USC5</accession>
<dbReference type="Proteomes" id="UP000053144">
    <property type="component" value="Chromosome 6"/>
</dbReference>
<proteinExistence type="predicted"/>
<dbReference type="EMBL" id="CM003376">
    <property type="protein sequence ID" value="KOM45626.1"/>
    <property type="molecule type" value="Genomic_DNA"/>
</dbReference>
<name>A0A0L9USC5_PHAAN</name>
<dbReference type="Gramene" id="KOM45626">
    <property type="protein sequence ID" value="KOM45626"/>
    <property type="gene ID" value="LR48_Vigan06g093200"/>
</dbReference>
<evidence type="ECO:0000313" key="2">
    <source>
        <dbReference type="Proteomes" id="UP000053144"/>
    </source>
</evidence>
<dbReference type="AlphaFoldDB" id="A0A0L9USC5"/>
<sequence>MNRLIGSNTRLIGAKVFKRYKWRFNRWESKTNGENGRKRQNDEETLEAYRDEVVKRALEKMHMKLWLRRDGMKNVFLMRRGENVRSRCVCYEDVAEARTRS</sequence>
<reference evidence="2" key="1">
    <citation type="journal article" date="2015" name="Proc. Natl. Acad. Sci. U.S.A.">
        <title>Genome sequencing of adzuki bean (Vigna angularis) provides insight into high starch and low fat accumulation and domestication.</title>
        <authorList>
            <person name="Yang K."/>
            <person name="Tian Z."/>
            <person name="Chen C."/>
            <person name="Luo L."/>
            <person name="Zhao B."/>
            <person name="Wang Z."/>
            <person name="Yu L."/>
            <person name="Li Y."/>
            <person name="Sun Y."/>
            <person name="Li W."/>
            <person name="Chen Y."/>
            <person name="Li Y."/>
            <person name="Zhang Y."/>
            <person name="Ai D."/>
            <person name="Zhao J."/>
            <person name="Shang C."/>
            <person name="Ma Y."/>
            <person name="Wu B."/>
            <person name="Wang M."/>
            <person name="Gao L."/>
            <person name="Sun D."/>
            <person name="Zhang P."/>
            <person name="Guo F."/>
            <person name="Wang W."/>
            <person name="Li Y."/>
            <person name="Wang J."/>
            <person name="Varshney R.K."/>
            <person name="Wang J."/>
            <person name="Ling H.Q."/>
            <person name="Wan P."/>
        </authorList>
    </citation>
    <scope>NUCLEOTIDE SEQUENCE</scope>
    <source>
        <strain evidence="2">cv. Jingnong 6</strain>
    </source>
</reference>
<evidence type="ECO:0000313" key="1">
    <source>
        <dbReference type="EMBL" id="KOM45626.1"/>
    </source>
</evidence>